<evidence type="ECO:0000256" key="2">
    <source>
        <dbReference type="ARBA" id="ARBA00022723"/>
    </source>
</evidence>
<evidence type="ECO:0000256" key="4">
    <source>
        <dbReference type="ARBA" id="ARBA00023014"/>
    </source>
</evidence>
<dbReference type="PIRSF" id="PIRSF004869">
    <property type="entry name" value="PflX_prd"/>
    <property type="match status" value="1"/>
</dbReference>
<dbReference type="SUPFAM" id="SSF102114">
    <property type="entry name" value="Radical SAM enzymes"/>
    <property type="match status" value="1"/>
</dbReference>
<keyword evidence="8" id="KW-1185">Reference proteome</keyword>
<dbReference type="PROSITE" id="PS51918">
    <property type="entry name" value="RADICAL_SAM"/>
    <property type="match status" value="1"/>
</dbReference>
<evidence type="ECO:0000256" key="1">
    <source>
        <dbReference type="ARBA" id="ARBA00022691"/>
    </source>
</evidence>
<dbReference type="InterPro" id="IPR007197">
    <property type="entry name" value="rSAM"/>
</dbReference>
<dbReference type="STRING" id="1122184.SAMN02745176_02015"/>
<dbReference type="GO" id="GO:0046872">
    <property type="term" value="F:metal ion binding"/>
    <property type="evidence" value="ECO:0007669"/>
    <property type="project" value="UniProtKB-KW"/>
</dbReference>
<evidence type="ECO:0000259" key="6">
    <source>
        <dbReference type="PROSITE" id="PS51918"/>
    </source>
</evidence>
<keyword evidence="4 5" id="KW-0411">Iron-sulfur</keyword>
<dbReference type="SFLD" id="SFLDG01099">
    <property type="entry name" value="Uncharacterised_Radical_SAM_Su"/>
    <property type="match status" value="1"/>
</dbReference>
<dbReference type="PANTHER" id="PTHR43075:SF1">
    <property type="entry name" value="FORMATE LYASE ACTIVATING ENZYME, PUTATIVE (AFU_ORTHOLOGUE AFUA_2G15630)-RELATED"/>
    <property type="match status" value="1"/>
</dbReference>
<dbReference type="CDD" id="cd01335">
    <property type="entry name" value="Radical_SAM"/>
    <property type="match status" value="1"/>
</dbReference>
<dbReference type="GO" id="GO:0016829">
    <property type="term" value="F:lyase activity"/>
    <property type="evidence" value="ECO:0007669"/>
    <property type="project" value="UniProtKB-KW"/>
</dbReference>
<keyword evidence="1 5" id="KW-0949">S-adenosyl-L-methionine</keyword>
<reference evidence="7 8" key="1">
    <citation type="submission" date="2016-11" db="EMBL/GenBank/DDBJ databases">
        <authorList>
            <person name="Jaros S."/>
            <person name="Januszkiewicz K."/>
            <person name="Wedrychowicz H."/>
        </authorList>
    </citation>
    <scope>NUCLEOTIDE SEQUENCE [LARGE SCALE GENOMIC DNA]</scope>
    <source>
        <strain evidence="7 8">DSM 19022</strain>
    </source>
</reference>
<evidence type="ECO:0000256" key="5">
    <source>
        <dbReference type="PIRSR" id="PIRSR004869-50"/>
    </source>
</evidence>
<dbReference type="InterPro" id="IPR040085">
    <property type="entry name" value="MJ0674-like"/>
</dbReference>
<dbReference type="Proteomes" id="UP000184442">
    <property type="component" value="Unassembled WGS sequence"/>
</dbReference>
<dbReference type="AlphaFoldDB" id="A0A1M6FKC2"/>
<feature type="domain" description="Radical SAM core" evidence="6">
    <location>
        <begin position="48"/>
        <end position="275"/>
    </location>
</feature>
<evidence type="ECO:0000313" key="8">
    <source>
        <dbReference type="Proteomes" id="UP000184442"/>
    </source>
</evidence>
<comment type="cofactor">
    <cofactor evidence="5">
        <name>[4Fe-4S] cluster</name>
        <dbReference type="ChEBI" id="CHEBI:49883"/>
    </cofactor>
    <text evidence="5">Binds 1 [4Fe-4S] cluster. The cluster is coordinated with 3 cysteines and an exchangeable S-adenosyl-L-methionine.</text>
</comment>
<accession>A0A1M6FKC2</accession>
<evidence type="ECO:0000256" key="3">
    <source>
        <dbReference type="ARBA" id="ARBA00023004"/>
    </source>
</evidence>
<proteinExistence type="predicted"/>
<dbReference type="Gene3D" id="3.20.20.70">
    <property type="entry name" value="Aldolase class I"/>
    <property type="match status" value="1"/>
</dbReference>
<dbReference type="PANTHER" id="PTHR43075">
    <property type="entry name" value="FORMATE LYASE ACTIVATING ENZYME, PUTATIVE (AFU_ORTHOLOGUE AFUA_2G15630)-RELATED"/>
    <property type="match status" value="1"/>
</dbReference>
<feature type="binding site" evidence="5">
    <location>
        <position position="65"/>
    </location>
    <ligand>
        <name>[4Fe-4S] cluster</name>
        <dbReference type="ChEBI" id="CHEBI:49883"/>
        <note>4Fe-4S-S-AdoMet</note>
    </ligand>
</feature>
<keyword evidence="3 5" id="KW-0408">Iron</keyword>
<dbReference type="GO" id="GO:0051536">
    <property type="term" value="F:iron-sulfur cluster binding"/>
    <property type="evidence" value="ECO:0007669"/>
    <property type="project" value="UniProtKB-KW"/>
</dbReference>
<dbReference type="SFLD" id="SFLDS00029">
    <property type="entry name" value="Radical_SAM"/>
    <property type="match status" value="1"/>
</dbReference>
<name>A0A1M6FKC2_9FIRM</name>
<keyword evidence="7" id="KW-0670">Pyruvate</keyword>
<feature type="binding site" evidence="5">
    <location>
        <position position="61"/>
    </location>
    <ligand>
        <name>[4Fe-4S] cluster</name>
        <dbReference type="ChEBI" id="CHEBI:49883"/>
        <note>4Fe-4S-S-AdoMet</note>
    </ligand>
</feature>
<dbReference type="InterPro" id="IPR013785">
    <property type="entry name" value="Aldolase_TIM"/>
</dbReference>
<feature type="binding site" evidence="5">
    <location>
        <position position="68"/>
    </location>
    <ligand>
        <name>[4Fe-4S] cluster</name>
        <dbReference type="ChEBI" id="CHEBI:49883"/>
        <note>4Fe-4S-S-AdoMet</note>
    </ligand>
</feature>
<organism evidence="7 8">
    <name type="scientific">Lutispora thermophila DSM 19022</name>
    <dbReference type="NCBI Taxonomy" id="1122184"/>
    <lineage>
        <taxon>Bacteria</taxon>
        <taxon>Bacillati</taxon>
        <taxon>Bacillota</taxon>
        <taxon>Clostridia</taxon>
        <taxon>Lutisporales</taxon>
        <taxon>Lutisporaceae</taxon>
        <taxon>Lutispora</taxon>
    </lineage>
</organism>
<dbReference type="InterPro" id="IPR058240">
    <property type="entry name" value="rSAM_sf"/>
</dbReference>
<evidence type="ECO:0000313" key="7">
    <source>
        <dbReference type="EMBL" id="SHI98171.1"/>
    </source>
</evidence>
<keyword evidence="2 5" id="KW-0479">Metal-binding</keyword>
<gene>
    <name evidence="7" type="ORF">SAMN02745176_02015</name>
</gene>
<keyword evidence="7" id="KW-0456">Lyase</keyword>
<dbReference type="InterPro" id="IPR016431">
    <property type="entry name" value="Pyrv-formate_lyase-activ_prd"/>
</dbReference>
<sequence length="299" mass="34327">MIKELNNCIICPRKCGINRNITCGYCRVKNQIKLAKACLHFWEEPCISGSRGSGTVFFSNCNMRCVFCQNYDISHEGFGKEVSIEKLAEIMLYLEEKGAHNINLVSPTPYIFHIREAVKTARNKGLTLPILYNTNGYENAEILKSLEGIIDIYLPDLKYYDDKYSIRYSKTPAYFEHATAAILEMYRQVGNPVFNDDGILIKGLMIRHMMLPGLLFDSKKVVDWVLDNLPPQVFLNIMCQYTPMYKAKYFDEINRKLNPKHYESLIDYALSKGLENGFTQDHGSATEEYTPIFDLSGIE</sequence>
<protein>
    <submittedName>
        <fullName evidence="7">Putative pyruvate formate lyase activating enzyme</fullName>
    </submittedName>
</protein>
<dbReference type="EMBL" id="FQZS01000012">
    <property type="protein sequence ID" value="SHI98171.1"/>
    <property type="molecule type" value="Genomic_DNA"/>
</dbReference>
<dbReference type="Pfam" id="PF04055">
    <property type="entry name" value="Radical_SAM"/>
    <property type="match status" value="1"/>
</dbReference>